<feature type="compositionally biased region" description="Polar residues" evidence="1">
    <location>
        <begin position="117"/>
        <end position="134"/>
    </location>
</feature>
<dbReference type="Proteomes" id="UP000298416">
    <property type="component" value="Unassembled WGS sequence"/>
</dbReference>
<feature type="compositionally biased region" description="Basic and acidic residues" evidence="1">
    <location>
        <begin position="226"/>
        <end position="261"/>
    </location>
</feature>
<evidence type="ECO:0000256" key="1">
    <source>
        <dbReference type="SAM" id="MobiDB-lite"/>
    </source>
</evidence>
<reference evidence="2" key="2">
    <citation type="submission" date="2020-08" db="EMBL/GenBank/DDBJ databases">
        <title>Plant Genome Project.</title>
        <authorList>
            <person name="Zhang R.-G."/>
        </authorList>
    </citation>
    <scope>NUCLEOTIDE SEQUENCE</scope>
    <source>
        <strain evidence="2">Huo1</strain>
        <tissue evidence="2">Leaf</tissue>
    </source>
</reference>
<feature type="region of interest" description="Disordered" evidence="1">
    <location>
        <begin position="107"/>
        <end position="151"/>
    </location>
</feature>
<dbReference type="AlphaFoldDB" id="A0A8X9A0N7"/>
<proteinExistence type="predicted"/>
<comment type="caution">
    <text evidence="2">The sequence shown here is derived from an EMBL/GenBank/DDBJ whole genome shotgun (WGS) entry which is preliminary data.</text>
</comment>
<feature type="region of interest" description="Disordered" evidence="1">
    <location>
        <begin position="226"/>
        <end position="273"/>
    </location>
</feature>
<name>A0A8X9A0N7_SALSN</name>
<accession>A0A8X9A0N7</accession>
<evidence type="ECO:0000313" key="3">
    <source>
        <dbReference type="Proteomes" id="UP000298416"/>
    </source>
</evidence>
<organism evidence="2">
    <name type="scientific">Salvia splendens</name>
    <name type="common">Scarlet sage</name>
    <dbReference type="NCBI Taxonomy" id="180675"/>
    <lineage>
        <taxon>Eukaryota</taxon>
        <taxon>Viridiplantae</taxon>
        <taxon>Streptophyta</taxon>
        <taxon>Embryophyta</taxon>
        <taxon>Tracheophyta</taxon>
        <taxon>Spermatophyta</taxon>
        <taxon>Magnoliopsida</taxon>
        <taxon>eudicotyledons</taxon>
        <taxon>Gunneridae</taxon>
        <taxon>Pentapetalae</taxon>
        <taxon>asterids</taxon>
        <taxon>lamiids</taxon>
        <taxon>Lamiales</taxon>
        <taxon>Lamiaceae</taxon>
        <taxon>Nepetoideae</taxon>
        <taxon>Mentheae</taxon>
        <taxon>Salviinae</taxon>
        <taxon>Salvia</taxon>
        <taxon>Salvia subgen. Calosphace</taxon>
        <taxon>core Calosphace</taxon>
    </lineage>
</organism>
<evidence type="ECO:0000313" key="2">
    <source>
        <dbReference type="EMBL" id="KAG6424332.1"/>
    </source>
</evidence>
<sequence length="291" mass="32488">MGLGCVMIIIVADLNEGRVALQIKMDRTRRSWSIREEEVLLDKLSYHIQDFPTEKNYGSLSGILGRSGVGFNLTNDFKIDCDNEQWEQIITADKNVRNMRFNGGSEYVASTDAPSGANPQNNKSSPQGLDQSASDSDHETRSAKKKNKKRKTVDRSDILLEMLAKNDEDINSRLDKLTNMIGYEFDLDVAGIILEKVQRLDLFMCLPEAFRHTYVVIPALVGDKPTEEAEARQPAEEPRTGRDGGGVRDDGIRENSERSANDDPATSKTAEADSPVWGLLLAMKKQRTRVP</sequence>
<evidence type="ECO:0008006" key="4">
    <source>
        <dbReference type="Google" id="ProtNLM"/>
    </source>
</evidence>
<reference evidence="2" key="1">
    <citation type="submission" date="2018-01" db="EMBL/GenBank/DDBJ databases">
        <authorList>
            <person name="Mao J.F."/>
        </authorList>
    </citation>
    <scope>NUCLEOTIDE SEQUENCE</scope>
    <source>
        <strain evidence="2">Huo1</strain>
        <tissue evidence="2">Leaf</tissue>
    </source>
</reference>
<dbReference type="EMBL" id="PNBA02000005">
    <property type="protein sequence ID" value="KAG6424332.1"/>
    <property type="molecule type" value="Genomic_DNA"/>
</dbReference>
<protein>
    <recommendedName>
        <fullName evidence="4">Myb/SANT-like domain-containing protein</fullName>
    </recommendedName>
</protein>
<gene>
    <name evidence="2" type="ORF">SASPL_114747</name>
</gene>
<keyword evidence="3" id="KW-1185">Reference proteome</keyword>